<dbReference type="Proteomes" id="UP000831532">
    <property type="component" value="Chromosome"/>
</dbReference>
<gene>
    <name evidence="1" type="ORF">INH39_15070</name>
</gene>
<dbReference type="Gene3D" id="3.40.1590.10">
    <property type="entry name" value="NMB0488-like"/>
    <property type="match status" value="1"/>
</dbReference>
<accession>A0ABY4AE48</accession>
<dbReference type="EMBL" id="CP063361">
    <property type="protein sequence ID" value="UOD32862.1"/>
    <property type="molecule type" value="Genomic_DNA"/>
</dbReference>
<dbReference type="SUPFAM" id="SSF160207">
    <property type="entry name" value="NMB0488-like"/>
    <property type="match status" value="1"/>
</dbReference>
<evidence type="ECO:0000313" key="1">
    <source>
        <dbReference type="EMBL" id="UOD32862.1"/>
    </source>
</evidence>
<keyword evidence="2" id="KW-1185">Reference proteome</keyword>
<name>A0ABY4AE48_9BURK</name>
<organism evidence="1 2">
    <name type="scientific">Massilia violaceinigra</name>
    <dbReference type="NCBI Taxonomy" id="2045208"/>
    <lineage>
        <taxon>Bacteria</taxon>
        <taxon>Pseudomonadati</taxon>
        <taxon>Pseudomonadota</taxon>
        <taxon>Betaproteobacteria</taxon>
        <taxon>Burkholderiales</taxon>
        <taxon>Oxalobacteraceae</taxon>
        <taxon>Telluria group</taxon>
        <taxon>Massilia</taxon>
    </lineage>
</organism>
<evidence type="ECO:0000313" key="2">
    <source>
        <dbReference type="Proteomes" id="UP000831532"/>
    </source>
</evidence>
<reference evidence="1 2" key="1">
    <citation type="submission" date="2020-10" db="EMBL/GenBank/DDBJ databases">
        <title>Genome analysis of Massilia species.</title>
        <authorList>
            <person name="Jung D.-H."/>
        </authorList>
    </citation>
    <scope>NUCLEOTIDE SEQUENCE [LARGE SCALE GENOMIC DNA]</scope>
    <source>
        <strain evidence="2">sipir</strain>
    </source>
</reference>
<proteinExistence type="predicted"/>
<protein>
    <submittedName>
        <fullName evidence="1">Uncharacterized protein</fullName>
    </submittedName>
</protein>
<dbReference type="InterPro" id="IPR037891">
    <property type="entry name" value="Cdil-like_sf"/>
</dbReference>
<sequence>MNGEIMKRSPTTVYTYAETRIYEFKNAYFVIEECQQGQILNPAHGSQQLASDYAALSAALRTDCSAGEMGAAVAKALADYDSRAHPYGEYDLKARNKAISSWVGARGMMDLEKNSRQVQLIQDLLKNSLTIFPYDNCIAQPWYGPMEDRAITLPGTASCADIGEAVCQAFTLCTYHPERKENRG</sequence>
<dbReference type="RefSeq" id="WP_243493902.1">
    <property type="nucleotide sequence ID" value="NZ_CP063361.1"/>
</dbReference>